<evidence type="ECO:0000313" key="4">
    <source>
        <dbReference type="Proteomes" id="UP000732399"/>
    </source>
</evidence>
<keyword evidence="1" id="KW-0472">Membrane</keyword>
<gene>
    <name evidence="3" type="ORF">HBH26_10320</name>
</gene>
<keyword evidence="4" id="KW-1185">Reference proteome</keyword>
<accession>A0ABX1CRI4</accession>
<evidence type="ECO:0000256" key="1">
    <source>
        <dbReference type="SAM" id="Phobius"/>
    </source>
</evidence>
<evidence type="ECO:0000256" key="2">
    <source>
        <dbReference type="SAM" id="SignalP"/>
    </source>
</evidence>
<protein>
    <submittedName>
        <fullName evidence="3">Uncharacterized protein</fullName>
    </submittedName>
</protein>
<dbReference type="EMBL" id="JAAVJH010000005">
    <property type="protein sequence ID" value="NJR78982.1"/>
    <property type="molecule type" value="Genomic_DNA"/>
</dbReference>
<feature type="chain" id="PRO_5046050092" evidence="2">
    <location>
        <begin position="17"/>
        <end position="71"/>
    </location>
</feature>
<keyword evidence="2" id="KW-0732">Signal</keyword>
<name>A0ABX1CRI4_9SPHN</name>
<sequence>MAAGCAVALAAPPALANPASSLSVSRAATATKGKSSELAAPGSIVGLVLAAAVVAGGVIIALDDDDDSDSN</sequence>
<keyword evidence="1" id="KW-1133">Transmembrane helix</keyword>
<dbReference type="Proteomes" id="UP000732399">
    <property type="component" value="Unassembled WGS sequence"/>
</dbReference>
<organism evidence="3 4">
    <name type="scientific">Sphingomonas corticis</name>
    <dbReference type="NCBI Taxonomy" id="2722791"/>
    <lineage>
        <taxon>Bacteria</taxon>
        <taxon>Pseudomonadati</taxon>
        <taxon>Pseudomonadota</taxon>
        <taxon>Alphaproteobacteria</taxon>
        <taxon>Sphingomonadales</taxon>
        <taxon>Sphingomonadaceae</taxon>
        <taxon>Sphingomonas</taxon>
    </lineage>
</organism>
<proteinExistence type="predicted"/>
<keyword evidence="1" id="KW-0812">Transmembrane</keyword>
<reference evidence="3 4" key="1">
    <citation type="submission" date="2020-03" db="EMBL/GenBank/DDBJ databases">
        <authorList>
            <person name="Wang L."/>
            <person name="He N."/>
            <person name="Li Y."/>
            <person name="Fang Y."/>
            <person name="Zhang F."/>
        </authorList>
    </citation>
    <scope>NUCLEOTIDE SEQUENCE [LARGE SCALE GENOMIC DNA]</scope>
    <source>
        <strain evidence="3 4">36D10-4-7</strain>
    </source>
</reference>
<feature type="transmembrane region" description="Helical" evidence="1">
    <location>
        <begin position="40"/>
        <end position="62"/>
    </location>
</feature>
<feature type="signal peptide" evidence="2">
    <location>
        <begin position="1"/>
        <end position="16"/>
    </location>
</feature>
<evidence type="ECO:0000313" key="3">
    <source>
        <dbReference type="EMBL" id="NJR78982.1"/>
    </source>
</evidence>
<comment type="caution">
    <text evidence="3">The sequence shown here is derived from an EMBL/GenBank/DDBJ whole genome shotgun (WGS) entry which is preliminary data.</text>
</comment>